<evidence type="ECO:0000313" key="3">
    <source>
        <dbReference type="Proteomes" id="UP000434052"/>
    </source>
</evidence>
<dbReference type="RefSeq" id="WP_144234153.1">
    <property type="nucleotide sequence ID" value="NZ_QMIF01000002.1"/>
</dbReference>
<evidence type="ECO:0000313" key="2">
    <source>
        <dbReference type="EMBL" id="TVM35819.1"/>
    </source>
</evidence>
<feature type="domain" description="DUF362" evidence="1">
    <location>
        <begin position="46"/>
        <end position="240"/>
    </location>
</feature>
<dbReference type="OrthoDB" id="9807879at2"/>
<protein>
    <submittedName>
        <fullName evidence="2">DUF362 domain-containing protein</fullName>
    </submittedName>
</protein>
<reference evidence="2 3" key="1">
    <citation type="submission" date="2018-06" db="EMBL/GenBank/DDBJ databases">
        <title>Complete genome of Desulfovibrio marinus P48SEP.</title>
        <authorList>
            <person name="Crispim J.S."/>
            <person name="Vidigal P.M.P."/>
            <person name="Silva L.C.F."/>
            <person name="Araujo L.C."/>
            <person name="Laguardia C.N."/>
            <person name="Dias R.S."/>
            <person name="Sousa M.P."/>
            <person name="Paula S.O."/>
            <person name="Silva C."/>
        </authorList>
    </citation>
    <scope>NUCLEOTIDE SEQUENCE [LARGE SCALE GENOMIC DNA]</scope>
    <source>
        <strain evidence="2 3">P48SEP</strain>
    </source>
</reference>
<organism evidence="2 3">
    <name type="scientific">Oceanidesulfovibrio marinus</name>
    <dbReference type="NCBI Taxonomy" id="370038"/>
    <lineage>
        <taxon>Bacteria</taxon>
        <taxon>Pseudomonadati</taxon>
        <taxon>Thermodesulfobacteriota</taxon>
        <taxon>Desulfovibrionia</taxon>
        <taxon>Desulfovibrionales</taxon>
        <taxon>Desulfovibrionaceae</taxon>
        <taxon>Oceanidesulfovibrio</taxon>
    </lineage>
</organism>
<sequence length="313" mass="33384">MSLGFLSTPVPVALMHADGYRDVFLHETAAGMLEAIDGIPRSGARVLVKPNLLSAGNDGLVCTHPLVVRAVCLVLLEAGCKVTVGDSPGFGTASRVSRKIGLEKALADLGLSVITLGRPTPMHTSFGARIGVSRDALEQDCILNLPRLKAHKQMRISGALKNLFGAVVGVRKPLIHHLYGDKGERFESVFVEIADHLPPVTSLMDAVVSMHGTGPINGEPCPTSLLAASLSPVALDTAMYAMLGLTPARVPLWNEARRRRLPGSETADIAYPLAQPEDFDLSGFRAPAELSPQTFNPLRLAHGACRRVLARIM</sequence>
<dbReference type="EMBL" id="QMIF01000002">
    <property type="protein sequence ID" value="TVM35819.1"/>
    <property type="molecule type" value="Genomic_DNA"/>
</dbReference>
<dbReference type="InterPro" id="IPR007160">
    <property type="entry name" value="DUF362"/>
</dbReference>
<comment type="caution">
    <text evidence="2">The sequence shown here is derived from an EMBL/GenBank/DDBJ whole genome shotgun (WGS) entry which is preliminary data.</text>
</comment>
<gene>
    <name evidence="2" type="ORF">DQK91_03935</name>
</gene>
<name>A0A6P1ZL40_9BACT</name>
<accession>A0A6P1ZL40</accession>
<evidence type="ECO:0000259" key="1">
    <source>
        <dbReference type="Pfam" id="PF04015"/>
    </source>
</evidence>
<proteinExistence type="predicted"/>
<dbReference type="Pfam" id="PF04015">
    <property type="entry name" value="DUF362"/>
    <property type="match status" value="1"/>
</dbReference>
<dbReference type="Proteomes" id="UP000434052">
    <property type="component" value="Unassembled WGS sequence"/>
</dbReference>
<dbReference type="AlphaFoldDB" id="A0A6P1ZL40"/>